<dbReference type="PANTHER" id="PTHR43143:SF6">
    <property type="entry name" value="BLL3016 PROTEIN"/>
    <property type="match status" value="1"/>
</dbReference>
<dbReference type="SUPFAM" id="SSF56300">
    <property type="entry name" value="Metallo-dependent phosphatases"/>
    <property type="match status" value="1"/>
</dbReference>
<dbReference type="InterPro" id="IPR051918">
    <property type="entry name" value="STPP_CPPED1"/>
</dbReference>
<dbReference type="Pfam" id="PF00149">
    <property type="entry name" value="Metallophos"/>
    <property type="match status" value="1"/>
</dbReference>
<name>A0A517QU39_9PLAN</name>
<organism evidence="4 5">
    <name type="scientific">Thalassoglobus polymorphus</name>
    <dbReference type="NCBI Taxonomy" id="2527994"/>
    <lineage>
        <taxon>Bacteria</taxon>
        <taxon>Pseudomonadati</taxon>
        <taxon>Planctomycetota</taxon>
        <taxon>Planctomycetia</taxon>
        <taxon>Planctomycetales</taxon>
        <taxon>Planctomycetaceae</taxon>
        <taxon>Thalassoglobus</taxon>
    </lineage>
</organism>
<dbReference type="Pfam" id="PF16370">
    <property type="entry name" value="MetallophosC"/>
    <property type="match status" value="1"/>
</dbReference>
<feature type="domain" description="Calcineurin-like phosphoesterase C-terminal" evidence="2">
    <location>
        <begin position="358"/>
        <end position="523"/>
    </location>
</feature>
<dbReference type="InterPro" id="IPR032285">
    <property type="entry name" value="Metallophos_N"/>
</dbReference>
<gene>
    <name evidence="4" type="ORF">Mal48_44300</name>
</gene>
<dbReference type="EMBL" id="CP036267">
    <property type="protein sequence ID" value="QDT35155.1"/>
    <property type="molecule type" value="Genomic_DNA"/>
</dbReference>
<dbReference type="Gene3D" id="3.60.21.10">
    <property type="match status" value="1"/>
</dbReference>
<dbReference type="Proteomes" id="UP000315724">
    <property type="component" value="Chromosome"/>
</dbReference>
<evidence type="ECO:0000313" key="5">
    <source>
        <dbReference type="Proteomes" id="UP000315724"/>
    </source>
</evidence>
<evidence type="ECO:0000259" key="2">
    <source>
        <dbReference type="Pfam" id="PF16370"/>
    </source>
</evidence>
<dbReference type="RefSeq" id="WP_145204257.1">
    <property type="nucleotide sequence ID" value="NZ_CP036267.1"/>
</dbReference>
<evidence type="ECO:0000313" key="4">
    <source>
        <dbReference type="EMBL" id="QDT35155.1"/>
    </source>
</evidence>
<proteinExistence type="predicted"/>
<protein>
    <submittedName>
        <fullName evidence="4">Calcineurin-like phosphoesterase</fullName>
    </submittedName>
</protein>
<feature type="domain" description="Calcineurin-like phosphoesterase N-terminal" evidence="3">
    <location>
        <begin position="54"/>
        <end position="118"/>
    </location>
</feature>
<dbReference type="AlphaFoldDB" id="A0A517QU39"/>
<accession>A0A517QU39</accession>
<reference evidence="4 5" key="1">
    <citation type="submission" date="2019-02" db="EMBL/GenBank/DDBJ databases">
        <title>Deep-cultivation of Planctomycetes and their phenomic and genomic characterization uncovers novel biology.</title>
        <authorList>
            <person name="Wiegand S."/>
            <person name="Jogler M."/>
            <person name="Boedeker C."/>
            <person name="Pinto D."/>
            <person name="Vollmers J."/>
            <person name="Rivas-Marin E."/>
            <person name="Kohn T."/>
            <person name="Peeters S.H."/>
            <person name="Heuer A."/>
            <person name="Rast P."/>
            <person name="Oberbeckmann S."/>
            <person name="Bunk B."/>
            <person name="Jeske O."/>
            <person name="Meyerdierks A."/>
            <person name="Storesund J.E."/>
            <person name="Kallscheuer N."/>
            <person name="Luecker S."/>
            <person name="Lage O.M."/>
            <person name="Pohl T."/>
            <person name="Merkel B.J."/>
            <person name="Hornburger P."/>
            <person name="Mueller R.-W."/>
            <person name="Bruemmer F."/>
            <person name="Labrenz M."/>
            <person name="Spormann A.M."/>
            <person name="Op den Camp H."/>
            <person name="Overmann J."/>
            <person name="Amann R."/>
            <person name="Jetten M.S.M."/>
            <person name="Mascher T."/>
            <person name="Medema M.H."/>
            <person name="Devos D.P."/>
            <person name="Kaster A.-K."/>
            <person name="Ovreas L."/>
            <person name="Rohde M."/>
            <person name="Galperin M.Y."/>
            <person name="Jogler C."/>
        </authorList>
    </citation>
    <scope>NUCLEOTIDE SEQUENCE [LARGE SCALE GENOMIC DNA]</scope>
    <source>
        <strain evidence="4 5">Mal48</strain>
    </source>
</reference>
<dbReference type="InterPro" id="IPR004843">
    <property type="entry name" value="Calcineurin-like_PHP"/>
</dbReference>
<dbReference type="InterPro" id="IPR032288">
    <property type="entry name" value="Metallophos_C"/>
</dbReference>
<sequence length="532" mass="59665">MSRLISLTVVFGVLGLGLFVVSSSRAYQPERIDTPPTAKGVVYHDENENQKFDSGEKTLSGIRVSNGQDIVLTDANGRYEIPIDDDTTIFVIKPRNWRTPVNEHQLPRFYYTHKPGGSPMSKFAGVAPTGPLPKSVDFPLYPQEEPDNFKAVMFGDPQPRNQKEVDYITHDVVEELIGTDASFGVTLGDIVFDDLDVMDGINKSIAMIGIPWYNVVGNHDVNRDAKEHKFSDETFERIYGPSTYSFDYGPVHFIVLDNVEWIVPQAEGRKPTYRGGLGEEQLKFIETDLSQIPEEQMVVLMMHIPIIGVHDRHGLYRLIEKRPLCISISGHTHTHEHVWITDADGWEGPKPHHHIINVTVSGSWWGGAPDERGIPHTTMADGAPNGYSILNFDGNDYRLDYFAAGRGSDYQMEIEAPEVVPHGESNKMFVYANIFNADQYATVTMAIDGGDPVEIARVREVDPNYKKTVEAEAKILEKNKSAWRKLPKPRASTHLWKGAIPDNLSLGVHRVTITAKGRNGQVFEGHRILRVE</sequence>
<evidence type="ECO:0000259" key="1">
    <source>
        <dbReference type="Pfam" id="PF00149"/>
    </source>
</evidence>
<dbReference type="KEGG" id="tpol:Mal48_44300"/>
<evidence type="ECO:0000259" key="3">
    <source>
        <dbReference type="Pfam" id="PF16371"/>
    </source>
</evidence>
<feature type="domain" description="Calcineurin-like phosphoesterase" evidence="1">
    <location>
        <begin position="180"/>
        <end position="334"/>
    </location>
</feature>
<dbReference type="Pfam" id="PF16371">
    <property type="entry name" value="MetallophosN"/>
    <property type="match status" value="1"/>
</dbReference>
<dbReference type="GO" id="GO:0016787">
    <property type="term" value="F:hydrolase activity"/>
    <property type="evidence" value="ECO:0007669"/>
    <property type="project" value="InterPro"/>
</dbReference>
<dbReference type="PANTHER" id="PTHR43143">
    <property type="entry name" value="METALLOPHOSPHOESTERASE, CALCINEURIN SUPERFAMILY"/>
    <property type="match status" value="1"/>
</dbReference>
<dbReference type="InterPro" id="IPR029052">
    <property type="entry name" value="Metallo-depent_PP-like"/>
</dbReference>
<dbReference type="OrthoDB" id="235808at2"/>
<keyword evidence="5" id="KW-1185">Reference proteome</keyword>